<keyword evidence="1" id="KW-1133">Transmembrane helix</keyword>
<dbReference type="GO" id="GO:0003677">
    <property type="term" value="F:DNA binding"/>
    <property type="evidence" value="ECO:0007669"/>
    <property type="project" value="InterPro"/>
</dbReference>
<feature type="transmembrane region" description="Helical" evidence="1">
    <location>
        <begin position="83"/>
        <end position="107"/>
    </location>
</feature>
<organism evidence="3 4">
    <name type="scientific">Spirosoma montaniterrae</name>
    <dbReference type="NCBI Taxonomy" id="1178516"/>
    <lineage>
        <taxon>Bacteria</taxon>
        <taxon>Pseudomonadati</taxon>
        <taxon>Bacteroidota</taxon>
        <taxon>Cytophagia</taxon>
        <taxon>Cytophagales</taxon>
        <taxon>Cytophagaceae</taxon>
        <taxon>Spirosoma</taxon>
    </lineage>
</organism>
<feature type="transmembrane region" description="Helical" evidence="1">
    <location>
        <begin position="113"/>
        <end position="131"/>
    </location>
</feature>
<gene>
    <name evidence="3" type="ORF">AWR27_14225</name>
</gene>
<dbReference type="Gene3D" id="2.40.50.1020">
    <property type="entry name" value="LytTr DNA-binding domain"/>
    <property type="match status" value="1"/>
</dbReference>
<keyword evidence="1" id="KW-0812">Transmembrane</keyword>
<dbReference type="InterPro" id="IPR007492">
    <property type="entry name" value="LytTR_DNA-bd_dom"/>
</dbReference>
<protein>
    <recommendedName>
        <fullName evidence="2">HTH LytTR-type domain-containing protein</fullName>
    </recommendedName>
</protein>
<evidence type="ECO:0000313" key="4">
    <source>
        <dbReference type="Proteomes" id="UP000187941"/>
    </source>
</evidence>
<keyword evidence="1" id="KW-0472">Membrane</keyword>
<feature type="transmembrane region" description="Helical" evidence="1">
    <location>
        <begin position="39"/>
        <end position="63"/>
    </location>
</feature>
<feature type="domain" description="HTH LytTR-type" evidence="2">
    <location>
        <begin position="185"/>
        <end position="290"/>
    </location>
</feature>
<dbReference type="SMART" id="SM00850">
    <property type="entry name" value="LytTR"/>
    <property type="match status" value="1"/>
</dbReference>
<evidence type="ECO:0000256" key="1">
    <source>
        <dbReference type="SAM" id="Phobius"/>
    </source>
</evidence>
<dbReference type="PROSITE" id="PS50930">
    <property type="entry name" value="HTH_LYTTR"/>
    <property type="match status" value="1"/>
</dbReference>
<sequence>MLLRWATMSSVYSLLCNGLFMTILHVVDANPNGLLKDVLLLIAKMLIAFVSVIIVGILFFGLWENIRGKTSGISPFLSREVQFFQLFFLVILCTVLCTLTFATSWYFNLSPSWRAVASTFVSFIVPAIAYYKYSQASIRQLANRVQALENTTVISNEAPLENPIRIQFKTPAPALPCHLVFLENEREMLRLLPNDLYAVQSQGNYVFMFWHEKGDKLEKTLLRAPIGQVDDILRPYTRFMRTHRSYIVNLEKIRKVEGNARGLVVRVSLLEEPVLVARSRIEAFREAIHDQPEPTHPVAA</sequence>
<dbReference type="KEGG" id="smon:AWR27_14225"/>
<evidence type="ECO:0000259" key="2">
    <source>
        <dbReference type="PROSITE" id="PS50930"/>
    </source>
</evidence>
<dbReference type="Proteomes" id="UP000187941">
    <property type="component" value="Chromosome"/>
</dbReference>
<keyword evidence="4" id="KW-1185">Reference proteome</keyword>
<evidence type="ECO:0000313" key="3">
    <source>
        <dbReference type="EMBL" id="AQG80377.1"/>
    </source>
</evidence>
<accession>A0A1P9WYB2</accession>
<name>A0A1P9WYB2_9BACT</name>
<reference evidence="3 4" key="1">
    <citation type="submission" date="2016-01" db="EMBL/GenBank/DDBJ databases">
        <authorList>
            <person name="Oliw E.H."/>
        </authorList>
    </citation>
    <scope>NUCLEOTIDE SEQUENCE [LARGE SCALE GENOMIC DNA]</scope>
    <source>
        <strain evidence="3 4">DY10</strain>
    </source>
</reference>
<dbReference type="EMBL" id="CP014263">
    <property type="protein sequence ID" value="AQG80377.1"/>
    <property type="molecule type" value="Genomic_DNA"/>
</dbReference>
<dbReference type="AlphaFoldDB" id="A0A1P9WYB2"/>
<proteinExistence type="predicted"/>
<dbReference type="Pfam" id="PF04397">
    <property type="entry name" value="LytTR"/>
    <property type="match status" value="1"/>
</dbReference>